<evidence type="ECO:0000313" key="8">
    <source>
        <dbReference type="Proteomes" id="UP001432027"/>
    </source>
</evidence>
<name>A0AAV5TI72_9BILA</name>
<evidence type="ECO:0000256" key="5">
    <source>
        <dbReference type="PIRSR" id="PIRSR017617-1"/>
    </source>
</evidence>
<dbReference type="GO" id="GO:0006567">
    <property type="term" value="P:L-threonine catabolic process"/>
    <property type="evidence" value="ECO:0007669"/>
    <property type="project" value="TreeGrafter"/>
</dbReference>
<dbReference type="InterPro" id="IPR015422">
    <property type="entry name" value="PyrdxlP-dep_Trfase_small"/>
</dbReference>
<evidence type="ECO:0000256" key="1">
    <source>
        <dbReference type="ARBA" id="ARBA00001933"/>
    </source>
</evidence>
<organism evidence="7 8">
    <name type="scientific">Pristionchus entomophagus</name>
    <dbReference type="NCBI Taxonomy" id="358040"/>
    <lineage>
        <taxon>Eukaryota</taxon>
        <taxon>Metazoa</taxon>
        <taxon>Ecdysozoa</taxon>
        <taxon>Nematoda</taxon>
        <taxon>Chromadorea</taxon>
        <taxon>Rhabditida</taxon>
        <taxon>Rhabditina</taxon>
        <taxon>Diplogasteromorpha</taxon>
        <taxon>Diplogasteroidea</taxon>
        <taxon>Neodiplogasteridae</taxon>
        <taxon>Pristionchus</taxon>
    </lineage>
</organism>
<comment type="similarity">
    <text evidence="2">Belongs to the threonine aldolase family.</text>
</comment>
<protein>
    <recommendedName>
        <fullName evidence="6">Aromatic amino acid beta-eliminating lyase/threonine aldolase domain-containing protein</fullName>
    </recommendedName>
</protein>
<dbReference type="EMBL" id="BTSX01000004">
    <property type="protein sequence ID" value="GMS93979.1"/>
    <property type="molecule type" value="Genomic_DNA"/>
</dbReference>
<dbReference type="Pfam" id="PF01212">
    <property type="entry name" value="Beta_elim_lyase"/>
    <property type="match status" value="1"/>
</dbReference>
<dbReference type="GO" id="GO:0008732">
    <property type="term" value="F:L-allo-threonine aldolase activity"/>
    <property type="evidence" value="ECO:0007669"/>
    <property type="project" value="TreeGrafter"/>
</dbReference>
<dbReference type="Proteomes" id="UP001432027">
    <property type="component" value="Unassembled WGS sequence"/>
</dbReference>
<dbReference type="PANTHER" id="PTHR48097">
    <property type="entry name" value="L-THREONINE ALDOLASE-RELATED"/>
    <property type="match status" value="1"/>
</dbReference>
<keyword evidence="8" id="KW-1185">Reference proteome</keyword>
<gene>
    <name evidence="7" type="ORF">PENTCL1PPCAC_16154</name>
</gene>
<evidence type="ECO:0000256" key="2">
    <source>
        <dbReference type="ARBA" id="ARBA00006966"/>
    </source>
</evidence>
<comment type="caution">
    <text evidence="7">The sequence shown here is derived from an EMBL/GenBank/DDBJ whole genome shotgun (WGS) entry which is preliminary data.</text>
</comment>
<feature type="modified residue" description="N6-(pyridoxal phosphate)lysine" evidence="5">
    <location>
        <position position="207"/>
    </location>
</feature>
<dbReference type="GO" id="GO:0005829">
    <property type="term" value="C:cytosol"/>
    <property type="evidence" value="ECO:0007669"/>
    <property type="project" value="TreeGrafter"/>
</dbReference>
<keyword evidence="3" id="KW-0663">Pyridoxal phosphate</keyword>
<dbReference type="Gene3D" id="3.40.640.10">
    <property type="entry name" value="Type I PLP-dependent aspartate aminotransferase-like (Major domain)"/>
    <property type="match status" value="1"/>
</dbReference>
<comment type="cofactor">
    <cofactor evidence="1">
        <name>pyridoxal 5'-phosphate</name>
        <dbReference type="ChEBI" id="CHEBI:597326"/>
    </cofactor>
</comment>
<evidence type="ECO:0000256" key="4">
    <source>
        <dbReference type="ARBA" id="ARBA00023239"/>
    </source>
</evidence>
<accession>A0AAV5TI72</accession>
<dbReference type="InterPro" id="IPR015424">
    <property type="entry name" value="PyrdxlP-dep_Trfase"/>
</dbReference>
<dbReference type="InterPro" id="IPR023603">
    <property type="entry name" value="Low_specificity_L-TA-like"/>
</dbReference>
<evidence type="ECO:0000259" key="6">
    <source>
        <dbReference type="Pfam" id="PF01212"/>
    </source>
</evidence>
<dbReference type="SUPFAM" id="SSF53383">
    <property type="entry name" value="PLP-dependent transferases"/>
    <property type="match status" value="1"/>
</dbReference>
<dbReference type="PANTHER" id="PTHR48097:SF9">
    <property type="entry name" value="L-THREONINE ALDOLASE"/>
    <property type="match status" value="1"/>
</dbReference>
<feature type="non-terminal residue" evidence="7">
    <location>
        <position position="366"/>
    </location>
</feature>
<dbReference type="AlphaFoldDB" id="A0AAV5TI72"/>
<reference evidence="7" key="1">
    <citation type="submission" date="2023-10" db="EMBL/GenBank/DDBJ databases">
        <title>Genome assembly of Pristionchus species.</title>
        <authorList>
            <person name="Yoshida K."/>
            <person name="Sommer R.J."/>
        </authorList>
    </citation>
    <scope>NUCLEOTIDE SEQUENCE</scope>
    <source>
        <strain evidence="7">RS0144</strain>
    </source>
</reference>
<dbReference type="NCBIfam" id="NF041359">
    <property type="entry name" value="GntG_guanitoxin"/>
    <property type="match status" value="1"/>
</dbReference>
<dbReference type="InterPro" id="IPR015421">
    <property type="entry name" value="PyrdxlP-dep_Trfase_major"/>
</dbReference>
<dbReference type="GO" id="GO:0006545">
    <property type="term" value="P:glycine biosynthetic process"/>
    <property type="evidence" value="ECO:0007669"/>
    <property type="project" value="TreeGrafter"/>
</dbReference>
<evidence type="ECO:0000313" key="7">
    <source>
        <dbReference type="EMBL" id="GMS93979.1"/>
    </source>
</evidence>
<dbReference type="Gene3D" id="3.90.1150.10">
    <property type="entry name" value="Aspartate Aminotransferase, domain 1"/>
    <property type="match status" value="1"/>
</dbReference>
<dbReference type="FunFam" id="3.40.640.10:FF:000030">
    <property type="entry name" value="Low-specificity L-threonine aldolase"/>
    <property type="match status" value="1"/>
</dbReference>
<dbReference type="PIRSF" id="PIRSF017617">
    <property type="entry name" value="Thr_aldolase"/>
    <property type="match status" value="1"/>
</dbReference>
<evidence type="ECO:0000256" key="3">
    <source>
        <dbReference type="ARBA" id="ARBA00022898"/>
    </source>
</evidence>
<feature type="domain" description="Aromatic amino acid beta-eliminating lyase/threonine aldolase" evidence="6">
    <location>
        <begin position="10"/>
        <end position="304"/>
    </location>
</feature>
<keyword evidence="4" id="KW-0456">Lyase</keyword>
<feature type="non-terminal residue" evidence="7">
    <location>
        <position position="1"/>
    </location>
</feature>
<dbReference type="InterPro" id="IPR001597">
    <property type="entry name" value="ArAA_b-elim_lyase/Thr_aldolase"/>
</dbReference>
<sequence length="366" mass="40114">GTTTSSSIVDLRADAHTMPCEEMRRVMAEAEVGDDFWGEDPSVNRLQQRCAQMFGREAALFVASGTMANLLALMSHCQRGEEFIVGKNSHNHKWEQGNYAQFAGISANTTSINQRGELPLDEIRINKSTDAMQMPITRLICLENTHNFAGGKPLSVEYLNEVRKIADEHKLKIHVDGARIMNAAVALGVTVRELAAPADSVSMCFSKVGRDQYSICIQGIGAPIGSILVVGTKQFISAARTRRNALGGGWGKAGVLAAAAEWGLERAEETARIDNERAKRLAEGINQIVPENFHPSLRAVDTNITNIVVVETGGRLNPQKVHSRLESQGVRTFILDPTRLRMVVHRSVDDEGIEKAIEAFRMVVND</sequence>
<proteinExistence type="inferred from homology"/>